<proteinExistence type="predicted"/>
<evidence type="ECO:0000313" key="2">
    <source>
        <dbReference type="EMBL" id="RCU43050.1"/>
    </source>
</evidence>
<dbReference type="Proteomes" id="UP000252172">
    <property type="component" value="Unassembled WGS sequence"/>
</dbReference>
<name>A0A368MYP6_9FLAO</name>
<organism evidence="2 3">
    <name type="scientific">Chryseobacterium lacus</name>
    <dbReference type="NCBI Taxonomy" id="2058346"/>
    <lineage>
        <taxon>Bacteria</taxon>
        <taxon>Pseudomonadati</taxon>
        <taxon>Bacteroidota</taxon>
        <taxon>Flavobacteriia</taxon>
        <taxon>Flavobacteriales</taxon>
        <taxon>Weeksellaceae</taxon>
        <taxon>Chryseobacterium group</taxon>
        <taxon>Chryseobacterium</taxon>
    </lineage>
</organism>
<dbReference type="OrthoDB" id="947646at2"/>
<evidence type="ECO:0000256" key="1">
    <source>
        <dbReference type="SAM" id="MobiDB-lite"/>
    </source>
</evidence>
<reference evidence="2 3" key="1">
    <citation type="submission" date="2018-07" db="EMBL/GenBank/DDBJ databases">
        <title>Chryseobacterium lacus sp. nov., isolated from lake water.</title>
        <authorList>
            <person name="Li C.-M."/>
        </authorList>
    </citation>
    <scope>NUCLEOTIDE SEQUENCE [LARGE SCALE GENOMIC DNA]</scope>
    <source>
        <strain evidence="2 3">YLOS41</strain>
    </source>
</reference>
<gene>
    <name evidence="2" type="ORF">DQ356_06360</name>
</gene>
<feature type="compositionally biased region" description="Basic and acidic residues" evidence="1">
    <location>
        <begin position="10"/>
        <end position="22"/>
    </location>
</feature>
<dbReference type="AlphaFoldDB" id="A0A368MYP6"/>
<comment type="caution">
    <text evidence="2">The sequence shown here is derived from an EMBL/GenBank/DDBJ whole genome shotgun (WGS) entry which is preliminary data.</text>
</comment>
<feature type="region of interest" description="Disordered" evidence="1">
    <location>
        <begin position="1"/>
        <end position="25"/>
    </location>
</feature>
<protein>
    <submittedName>
        <fullName evidence="2">Uncharacterized protein</fullName>
    </submittedName>
</protein>
<keyword evidence="3" id="KW-1185">Reference proteome</keyword>
<dbReference type="RefSeq" id="WP_114303637.1">
    <property type="nucleotide sequence ID" value="NZ_QPIE01000004.1"/>
</dbReference>
<evidence type="ECO:0000313" key="3">
    <source>
        <dbReference type="Proteomes" id="UP000252172"/>
    </source>
</evidence>
<dbReference type="EMBL" id="QPIE01000004">
    <property type="protein sequence ID" value="RCU43050.1"/>
    <property type="molecule type" value="Genomic_DNA"/>
</dbReference>
<accession>A0A368MYP6</accession>
<sequence length="210" mass="23381">MKPKEIPGVPRHEKGGFHDTESTAKTSANLVDEKFEILKQRFLDVNSWKENSAVGASEFKLFSKNGQPANRRPEIGDKIRINIPGPGGIQTDSYDWVDVIDYRETKNADEGTFSIVMTCRPAHPPRQENEENIAHFYGDDATSTFRITKGKDYVMASVHGRNEKPNTKKAGWLDAVRNFFIGSGGILGAGKAQWKLLTEGLISGLEDEDK</sequence>